<organism evidence="8 9">
    <name type="scientific">Meyerozyma guilliermondii (strain ATCC 6260 / CBS 566 / DSM 6381 / JCM 1539 / NBRC 10279 / NRRL Y-324)</name>
    <name type="common">Yeast</name>
    <name type="synonym">Candida guilliermondii</name>
    <dbReference type="NCBI Taxonomy" id="294746"/>
    <lineage>
        <taxon>Eukaryota</taxon>
        <taxon>Fungi</taxon>
        <taxon>Dikarya</taxon>
        <taxon>Ascomycota</taxon>
        <taxon>Saccharomycotina</taxon>
        <taxon>Pichiomycetes</taxon>
        <taxon>Debaryomycetaceae</taxon>
        <taxon>Meyerozyma</taxon>
    </lineage>
</organism>
<evidence type="ECO:0000313" key="9">
    <source>
        <dbReference type="Proteomes" id="UP000001997"/>
    </source>
</evidence>
<dbReference type="Gene3D" id="1.25.10.10">
    <property type="entry name" value="Leucine-rich Repeat Variant"/>
    <property type="match status" value="1"/>
</dbReference>
<dbReference type="HOGENOM" id="CLU_006320_3_2_1"/>
<dbReference type="InterPro" id="IPR026739">
    <property type="entry name" value="AP_beta"/>
</dbReference>
<evidence type="ECO:0000256" key="1">
    <source>
        <dbReference type="ARBA" id="ARBA00004308"/>
    </source>
</evidence>
<feature type="region of interest" description="Disordered" evidence="6">
    <location>
        <begin position="695"/>
        <end position="757"/>
    </location>
</feature>
<dbReference type="PANTHER" id="PTHR11134">
    <property type="entry name" value="ADAPTOR COMPLEX SUBUNIT BETA FAMILY MEMBER"/>
    <property type="match status" value="1"/>
</dbReference>
<keyword evidence="3" id="KW-0813">Transport</keyword>
<keyword evidence="9" id="KW-1185">Reference proteome</keyword>
<dbReference type="Proteomes" id="UP000001997">
    <property type="component" value="Unassembled WGS sequence"/>
</dbReference>
<gene>
    <name evidence="8" type="ORF">PGUG_02522</name>
</gene>
<dbReference type="InterPro" id="IPR002553">
    <property type="entry name" value="Clathrin/coatomer_adapt-like_N"/>
</dbReference>
<dbReference type="InParanoid" id="A5DGX1"/>
<evidence type="ECO:0000256" key="5">
    <source>
        <dbReference type="ARBA" id="ARBA00023136"/>
    </source>
</evidence>
<dbReference type="GO" id="GO:0006896">
    <property type="term" value="P:Golgi to vacuole transport"/>
    <property type="evidence" value="ECO:0007669"/>
    <property type="project" value="EnsemblFungi"/>
</dbReference>
<evidence type="ECO:0000256" key="2">
    <source>
        <dbReference type="ARBA" id="ARBA00006613"/>
    </source>
</evidence>
<evidence type="ECO:0000259" key="7">
    <source>
        <dbReference type="Pfam" id="PF01602"/>
    </source>
</evidence>
<comment type="similarity">
    <text evidence="2">Belongs to the adaptor complexes large subunit family.</text>
</comment>
<keyword evidence="4" id="KW-0653">Protein transport</keyword>
<dbReference type="OrthoDB" id="10254310at2759"/>
<dbReference type="InterPro" id="IPR011989">
    <property type="entry name" value="ARM-like"/>
</dbReference>
<feature type="domain" description="Clathrin/coatomer adaptor adaptin-like N-terminal" evidence="7">
    <location>
        <begin position="36"/>
        <end position="595"/>
    </location>
</feature>
<dbReference type="Pfam" id="PF01602">
    <property type="entry name" value="Adaptin_N"/>
    <property type="match status" value="1"/>
</dbReference>
<keyword evidence="5" id="KW-0472">Membrane</keyword>
<dbReference type="RefSeq" id="XP_001484793.2">
    <property type="nucleotide sequence ID" value="XM_001484743.1"/>
</dbReference>
<dbReference type="SUPFAM" id="SSF48371">
    <property type="entry name" value="ARM repeat"/>
    <property type="match status" value="1"/>
</dbReference>
<sequence>MAESFSKISSMLARDLNIELESSASSRLTDIPSAKRPQEIAKLLNSRNDNEVLRGMRCVISLSSRGEDVAPYFADVVKNITSSVDKINVLVMFYLSRYADVEPETALLSINSIQKLLSSKNIRLRCTAIKTLSNIRINSVVPILLLSIKKVVSDPSAAVRSAAAVAIGNAMEIEDIDRPQLFGYLAKLLSDAETSVVETAIKTYYKVRTQVSKRWEPIHGNFRRLCRIVSEMDEWGQVFLIDILTDYCRKFLPKPTLLFQNQEIELPVHYSDIPNQEYEVIADKDLELFLTALKPLVYTRHEVVIIAISRALLALAPPKYFTEYQVNKALVNLTSANKSRQSIDFALITIRIIIDADKSVFQPYYKRFFLFSTDSTSVAQHKLEILSSLINEDNAKFIIAELKYTSLNYRPEIAYQSIKALGRCSQLSPEWTRAVLKWALQQLHHMDVSLTSELLTVIRFLIQQKQAKGEDRLEITKAIYHLSLILDEDIEWDDDAKSTVIWIIGEFTGATDNMIGPDVLRRLLKTYSSESAPVRYQILVLAAKVYSQNQDHQSSDEYANQVIFQMVQHVLHLAKYDDSYDTRDRARMFNVLLSPDNSNKELAALFFQVPKPIPKMGKSTEANSIDPYFETDAWSDPERLPAASIREELPVVQPKVSAFSNATVSPPAGNFSAISSQQSASSKVASTQKRTYKLQSLDEFFAEESESDESSDSGSSEESDDEEIEESEESEESEAESSEEANTSDDESDTGLLKNEV</sequence>
<dbReference type="GO" id="GO:0006623">
    <property type="term" value="P:protein targeting to vacuole"/>
    <property type="evidence" value="ECO:0007669"/>
    <property type="project" value="EnsemblFungi"/>
</dbReference>
<dbReference type="AlphaFoldDB" id="A5DGX1"/>
<evidence type="ECO:0000313" key="8">
    <source>
        <dbReference type="EMBL" id="EDK38424.2"/>
    </source>
</evidence>
<dbReference type="GO" id="GO:0030123">
    <property type="term" value="C:AP-3 adaptor complex"/>
    <property type="evidence" value="ECO:0007669"/>
    <property type="project" value="EnsemblFungi"/>
</dbReference>
<dbReference type="VEuPathDB" id="FungiDB:PGUG_02522"/>
<evidence type="ECO:0000256" key="4">
    <source>
        <dbReference type="ARBA" id="ARBA00022927"/>
    </source>
</evidence>
<accession>A5DGX1</accession>
<comment type="subcellular location">
    <subcellularLocation>
        <location evidence="1">Endomembrane system</location>
    </subcellularLocation>
</comment>
<dbReference type="eggNOG" id="KOG1060">
    <property type="taxonomic scope" value="Eukaryota"/>
</dbReference>
<proteinExistence type="inferred from homology"/>
<dbReference type="InterPro" id="IPR016024">
    <property type="entry name" value="ARM-type_fold"/>
</dbReference>
<dbReference type="OMA" id="HFLVRST"/>
<name>A5DGX1_PICGU</name>
<dbReference type="GeneID" id="5127315"/>
<dbReference type="GO" id="GO:0012505">
    <property type="term" value="C:endomembrane system"/>
    <property type="evidence" value="ECO:0007669"/>
    <property type="project" value="UniProtKB-SubCell"/>
</dbReference>
<evidence type="ECO:0000256" key="3">
    <source>
        <dbReference type="ARBA" id="ARBA00022448"/>
    </source>
</evidence>
<reference evidence="8 9" key="1">
    <citation type="journal article" date="2009" name="Nature">
        <title>Evolution of pathogenicity and sexual reproduction in eight Candida genomes.</title>
        <authorList>
            <person name="Butler G."/>
            <person name="Rasmussen M.D."/>
            <person name="Lin M.F."/>
            <person name="Santos M.A."/>
            <person name="Sakthikumar S."/>
            <person name="Munro C.A."/>
            <person name="Rheinbay E."/>
            <person name="Grabherr M."/>
            <person name="Forche A."/>
            <person name="Reedy J.L."/>
            <person name="Agrafioti I."/>
            <person name="Arnaud M.B."/>
            <person name="Bates S."/>
            <person name="Brown A.J."/>
            <person name="Brunke S."/>
            <person name="Costanzo M.C."/>
            <person name="Fitzpatrick D.A."/>
            <person name="de Groot P.W."/>
            <person name="Harris D."/>
            <person name="Hoyer L.L."/>
            <person name="Hube B."/>
            <person name="Klis F.M."/>
            <person name="Kodira C."/>
            <person name="Lennard N."/>
            <person name="Logue M.E."/>
            <person name="Martin R."/>
            <person name="Neiman A.M."/>
            <person name="Nikolaou E."/>
            <person name="Quail M.A."/>
            <person name="Quinn J."/>
            <person name="Santos M.C."/>
            <person name="Schmitzberger F.F."/>
            <person name="Sherlock G."/>
            <person name="Shah P."/>
            <person name="Silverstein K.A."/>
            <person name="Skrzypek M.S."/>
            <person name="Soll D."/>
            <person name="Staggs R."/>
            <person name="Stansfield I."/>
            <person name="Stumpf M.P."/>
            <person name="Sudbery P.E."/>
            <person name="Srikantha T."/>
            <person name="Zeng Q."/>
            <person name="Berman J."/>
            <person name="Berriman M."/>
            <person name="Heitman J."/>
            <person name="Gow N.A."/>
            <person name="Lorenz M.C."/>
            <person name="Birren B.W."/>
            <person name="Kellis M."/>
            <person name="Cuomo C.A."/>
        </authorList>
    </citation>
    <scope>NUCLEOTIDE SEQUENCE [LARGE SCALE GENOMIC DNA]</scope>
    <source>
        <strain evidence="9">ATCC 6260 / CBS 566 / DSM 6381 / JCM 1539 / NBRC 10279 / NRRL Y-324</strain>
    </source>
</reference>
<dbReference type="STRING" id="294746.A5DGX1"/>
<dbReference type="FunCoup" id="A5DGX1">
    <property type="interactions" value="464"/>
</dbReference>
<dbReference type="EMBL" id="CH408157">
    <property type="protein sequence ID" value="EDK38424.2"/>
    <property type="molecule type" value="Genomic_DNA"/>
</dbReference>
<feature type="compositionally biased region" description="Acidic residues" evidence="6">
    <location>
        <begin position="700"/>
        <end position="749"/>
    </location>
</feature>
<dbReference type="KEGG" id="pgu:PGUG_02522"/>
<evidence type="ECO:0000256" key="6">
    <source>
        <dbReference type="SAM" id="MobiDB-lite"/>
    </source>
</evidence>
<protein>
    <recommendedName>
        <fullName evidence="7">Clathrin/coatomer adaptor adaptin-like N-terminal domain-containing protein</fullName>
    </recommendedName>
</protein>